<sequence length="671" mass="75768">MTKRTLESHRELQFRVSIVRSGLQVDTTPNEVNVEQFAYHLLAEFEQLALTEKRPGARSYPQKPKPQEAEKPKEDEGSTEGPSMKELLEQANTMLKSLTTTAASSTATGSATGSREDTTTSGEGDETYKRVSVTLANRETTSLQVTPGGIMVTERADVEPILPMGQLVHDLGCEVCWKTGDLKILHPRRGLLPVQNQKGCPQLPRALALDLIEEMEVVGSQRTMRSLKFEKEQKWMEELIQSHSVLCELPKRIKDRLLVDVGDWKDLPINLRQRKRLQCDGCLVHLYAGEDEGFTLSRALKQQGGDTNQLLENDLKRGESHNMLNDVGMYSGLLCAVMHDKVDAFVAGPNCRTRSVLRHYPKEDAPRPIRAWHGAEHGLSDLSPAEQRQLNEDDVLIWQEHLQHGHVPFRRDCLVYQQSLQQEPPHRKVKHPLGGVLSVDTAGPFVRAYDAGGYKTAYILVGVLTWTVPKNSPLKEDDVEELEVEAPNFDANKGEEQDQLQTEDEPAGHEPVQGIFDDPEDESEEPEEEEKSAEFETRVFRLAAPMYSKKAKETTMVTMDVLLRQRADGFHSGHIHSDQGHEFQGQFKVWCRERGIHLTRTPGDDPRSTGRAECAVKTIKTQIRRVLLQAVATGSWWPWATRFVNELNRAARIGKRPDWPPFLSTAMIRKR</sequence>
<feature type="region of interest" description="Disordered" evidence="1">
    <location>
        <begin position="101"/>
        <end position="127"/>
    </location>
</feature>
<dbReference type="EMBL" id="CAMXCT010002691">
    <property type="protein sequence ID" value="CAI3999887.1"/>
    <property type="molecule type" value="Genomic_DNA"/>
</dbReference>
<dbReference type="SUPFAM" id="SSF53098">
    <property type="entry name" value="Ribonuclease H-like"/>
    <property type="match status" value="1"/>
</dbReference>
<dbReference type="GO" id="GO:0015074">
    <property type="term" value="P:DNA integration"/>
    <property type="evidence" value="ECO:0007669"/>
    <property type="project" value="InterPro"/>
</dbReference>
<protein>
    <submittedName>
        <fullName evidence="5">Copia protein</fullName>
    </submittedName>
</protein>
<keyword evidence="6" id="KW-1185">Reference proteome</keyword>
<feature type="domain" description="Integrase catalytic" evidence="2">
    <location>
        <begin position="507"/>
        <end position="669"/>
    </location>
</feature>
<organism evidence="3">
    <name type="scientific">Cladocopium goreaui</name>
    <dbReference type="NCBI Taxonomy" id="2562237"/>
    <lineage>
        <taxon>Eukaryota</taxon>
        <taxon>Sar</taxon>
        <taxon>Alveolata</taxon>
        <taxon>Dinophyceae</taxon>
        <taxon>Suessiales</taxon>
        <taxon>Symbiodiniaceae</taxon>
        <taxon>Cladocopium</taxon>
    </lineage>
</organism>
<dbReference type="AlphaFoldDB" id="A0A9P1CWI7"/>
<feature type="compositionally biased region" description="Low complexity" evidence="1">
    <location>
        <begin position="101"/>
        <end position="113"/>
    </location>
</feature>
<evidence type="ECO:0000256" key="1">
    <source>
        <dbReference type="SAM" id="MobiDB-lite"/>
    </source>
</evidence>
<feature type="compositionally biased region" description="Basic and acidic residues" evidence="1">
    <location>
        <begin position="65"/>
        <end position="76"/>
    </location>
</feature>
<evidence type="ECO:0000259" key="2">
    <source>
        <dbReference type="PROSITE" id="PS50994"/>
    </source>
</evidence>
<comment type="caution">
    <text evidence="3">The sequence shown here is derived from an EMBL/GenBank/DDBJ whole genome shotgun (WGS) entry which is preliminary data.</text>
</comment>
<evidence type="ECO:0000313" key="4">
    <source>
        <dbReference type="EMBL" id="CAL1153262.1"/>
    </source>
</evidence>
<reference evidence="4" key="2">
    <citation type="submission" date="2024-04" db="EMBL/GenBank/DDBJ databases">
        <authorList>
            <person name="Chen Y."/>
            <person name="Shah S."/>
            <person name="Dougan E. K."/>
            <person name="Thang M."/>
            <person name="Chan C."/>
        </authorList>
    </citation>
    <scope>NUCLEOTIDE SEQUENCE [LARGE SCALE GENOMIC DNA]</scope>
</reference>
<dbReference type="PROSITE" id="PS50994">
    <property type="entry name" value="INTEGRASE"/>
    <property type="match status" value="1"/>
</dbReference>
<name>A0A9P1CWI7_9DINO</name>
<reference evidence="3" key="1">
    <citation type="submission" date="2022-10" db="EMBL/GenBank/DDBJ databases">
        <authorList>
            <person name="Chen Y."/>
            <person name="Dougan E. K."/>
            <person name="Chan C."/>
            <person name="Rhodes N."/>
            <person name="Thang M."/>
        </authorList>
    </citation>
    <scope>NUCLEOTIDE SEQUENCE</scope>
</reference>
<dbReference type="Proteomes" id="UP001152797">
    <property type="component" value="Unassembled WGS sequence"/>
</dbReference>
<dbReference type="GO" id="GO:0003676">
    <property type="term" value="F:nucleic acid binding"/>
    <property type="evidence" value="ECO:0007669"/>
    <property type="project" value="InterPro"/>
</dbReference>
<gene>
    <name evidence="3" type="ORF">C1SCF055_LOCUS26047</name>
</gene>
<feature type="non-terminal residue" evidence="3">
    <location>
        <position position="671"/>
    </location>
</feature>
<accession>A0A9P1CWI7</accession>
<dbReference type="OrthoDB" id="10681765at2759"/>
<evidence type="ECO:0000313" key="6">
    <source>
        <dbReference type="Proteomes" id="UP001152797"/>
    </source>
</evidence>
<proteinExistence type="predicted"/>
<dbReference type="Gene3D" id="3.30.420.10">
    <property type="entry name" value="Ribonuclease H-like superfamily/Ribonuclease H"/>
    <property type="match status" value="1"/>
</dbReference>
<feature type="compositionally biased region" description="Acidic residues" evidence="1">
    <location>
        <begin position="517"/>
        <end position="531"/>
    </location>
</feature>
<dbReference type="EMBL" id="CAMXCT020002691">
    <property type="protein sequence ID" value="CAL1153262.1"/>
    <property type="molecule type" value="Genomic_DNA"/>
</dbReference>
<feature type="region of interest" description="Disordered" evidence="1">
    <location>
        <begin position="53"/>
        <end position="82"/>
    </location>
</feature>
<dbReference type="InterPro" id="IPR012337">
    <property type="entry name" value="RNaseH-like_sf"/>
</dbReference>
<evidence type="ECO:0000313" key="5">
    <source>
        <dbReference type="EMBL" id="CAL4787199.1"/>
    </source>
</evidence>
<feature type="region of interest" description="Disordered" evidence="1">
    <location>
        <begin position="488"/>
        <end position="534"/>
    </location>
</feature>
<evidence type="ECO:0000313" key="3">
    <source>
        <dbReference type="EMBL" id="CAI3999887.1"/>
    </source>
</evidence>
<dbReference type="InterPro" id="IPR001584">
    <property type="entry name" value="Integrase_cat-core"/>
</dbReference>
<dbReference type="EMBL" id="CAMXCT030002691">
    <property type="protein sequence ID" value="CAL4787199.1"/>
    <property type="molecule type" value="Genomic_DNA"/>
</dbReference>
<dbReference type="InterPro" id="IPR036397">
    <property type="entry name" value="RNaseH_sf"/>
</dbReference>